<keyword evidence="3" id="KW-1185">Reference proteome</keyword>
<dbReference type="EMBL" id="JBBJBU010000003">
    <property type="protein sequence ID" value="KAK7206377.1"/>
    <property type="molecule type" value="Genomic_DNA"/>
</dbReference>
<reference evidence="2 3" key="1">
    <citation type="submission" date="2024-03" db="EMBL/GenBank/DDBJ databases">
        <title>Genome-scale model development and genomic sequencing of the oleaginous clade Lipomyces.</title>
        <authorList>
            <consortium name="Lawrence Berkeley National Laboratory"/>
            <person name="Czajka J.J."/>
            <person name="Han Y."/>
            <person name="Kim J."/>
            <person name="Mondo S.J."/>
            <person name="Hofstad B.A."/>
            <person name="Robles A."/>
            <person name="Haridas S."/>
            <person name="Riley R."/>
            <person name="LaButti K."/>
            <person name="Pangilinan J."/>
            <person name="Andreopoulos W."/>
            <person name="Lipzen A."/>
            <person name="Yan J."/>
            <person name="Wang M."/>
            <person name="Ng V."/>
            <person name="Grigoriev I.V."/>
            <person name="Spatafora J.W."/>
            <person name="Magnuson J.K."/>
            <person name="Baker S.E."/>
            <person name="Pomraning K.R."/>
        </authorList>
    </citation>
    <scope>NUCLEOTIDE SEQUENCE [LARGE SCALE GENOMIC DNA]</scope>
    <source>
        <strain evidence="2 3">Phaff 52-87</strain>
    </source>
</reference>
<feature type="compositionally biased region" description="Low complexity" evidence="1">
    <location>
        <begin position="678"/>
        <end position="700"/>
    </location>
</feature>
<dbReference type="RefSeq" id="XP_064769410.1">
    <property type="nucleotide sequence ID" value="XM_064912304.1"/>
</dbReference>
<gene>
    <name evidence="2" type="ORF">BZA70DRAFT_276451</name>
</gene>
<dbReference type="InterPro" id="IPR026705">
    <property type="entry name" value="Hid-1/Ecm30"/>
</dbReference>
<dbReference type="Pfam" id="PF12722">
    <property type="entry name" value="Hid1"/>
    <property type="match status" value="2"/>
</dbReference>
<organism evidence="2 3">
    <name type="scientific">Myxozyma melibiosi</name>
    <dbReference type="NCBI Taxonomy" id="54550"/>
    <lineage>
        <taxon>Eukaryota</taxon>
        <taxon>Fungi</taxon>
        <taxon>Dikarya</taxon>
        <taxon>Ascomycota</taxon>
        <taxon>Saccharomycotina</taxon>
        <taxon>Lipomycetes</taxon>
        <taxon>Lipomycetales</taxon>
        <taxon>Lipomycetaceae</taxon>
        <taxon>Myxozyma</taxon>
    </lineage>
</organism>
<evidence type="ECO:0000313" key="3">
    <source>
        <dbReference type="Proteomes" id="UP001498771"/>
    </source>
</evidence>
<protein>
    <submittedName>
        <fullName evidence="2">High-temperature-induced dauer-formation protein-domain-containing protein</fullName>
    </submittedName>
</protein>
<sequence>MGSSNSKLIFKQSVFRLFEEPELSPSDPLWEQFWQVPESAEDIFTIFSASDVRRTRDNALGNLELLIVNVVHHLAHLLRNSQLYYSENAQAQAQASNAASGGQASAAAEAAVDGNEKDAARATRETLNCMRVLTRVLPFIYEKPDLEEWRDELFWGMGQPLPEIARHPDAADGATEQSGDDADEEEEEDRPLGSLLMDTLTDFLFLPGFALPIVLGKDSTVAYTIWETGIGSTTPVGTTSQLEANKIETLRTIITVLSEAMYHYPGVLPTKGVRFISYMVCNPDKRVVLSVLCSLLNTVMKYNPGWRVSYISAGSLDPRQLLVTYCFQLLLILVTYSIPDGEDIVSLGIHIEESAETPTVQTVPDMARKYLKNWYKYYLGRLHRIQDLQFLADGISRLLNQPMQSATSFLPGSQTQIEWAPELIMLFWDLVRHNSRFRNYIISSDRIHDFVVLLLYYSYTYRQDASKVGLVRLCIYVLLTISADSVFSVRLNKTFDSHNALPSSMRIPGWDESSSYADYLLLAIYCMINTNNDKLAALYPSLLDVQVNLAPHISNINRLTCSRMMQLFSALSAPSFLVANSTNYILADKLLEAMESMIVNSNHQSNANLLYTIFRSRKKFEALKELTFERCLEESRRHRPMAAGDISDRKGEVAVLMEDGAEAGRGKSKGKTAVRDVASPLTATSSSSSLSAGDNSASSTYRSGKAEYDANGYFTPTQEWFDGWHSKLHLQVICHLLEVLPGYIPRLNTIRGAPSVSSAATSPTRVSRDAHPDTDVISALRHLDDETMLPSSFNRTFQEPIGFEWTVAAKGWYYSVLWGSIYVMHEIVASADGAGANGIVAAVAGAGGVGASTVWCGIWRGTNVQLFKVQETKVDGPSLLRPRGAVDAVAKSMLERLNVGGGKARQQGSGSGGS</sequence>
<name>A0ABR1F964_9ASCO</name>
<accession>A0ABR1F964</accession>
<evidence type="ECO:0000313" key="2">
    <source>
        <dbReference type="EMBL" id="KAK7206377.1"/>
    </source>
</evidence>
<dbReference type="Proteomes" id="UP001498771">
    <property type="component" value="Unassembled WGS sequence"/>
</dbReference>
<dbReference type="PANTHER" id="PTHR21575:SF12">
    <property type="entry name" value="PROTEIN HID1"/>
    <property type="match status" value="1"/>
</dbReference>
<dbReference type="GeneID" id="90037816"/>
<comment type="caution">
    <text evidence="2">The sequence shown here is derived from an EMBL/GenBank/DDBJ whole genome shotgun (WGS) entry which is preliminary data.</text>
</comment>
<proteinExistence type="predicted"/>
<feature type="region of interest" description="Disordered" evidence="1">
    <location>
        <begin position="660"/>
        <end position="702"/>
    </location>
</feature>
<evidence type="ECO:0000256" key="1">
    <source>
        <dbReference type="SAM" id="MobiDB-lite"/>
    </source>
</evidence>
<feature type="compositionally biased region" description="Acidic residues" evidence="1">
    <location>
        <begin position="178"/>
        <end position="189"/>
    </location>
</feature>
<dbReference type="PANTHER" id="PTHR21575">
    <property type="entry name" value="PROTEIN HID1"/>
    <property type="match status" value="1"/>
</dbReference>
<feature type="region of interest" description="Disordered" evidence="1">
    <location>
        <begin position="165"/>
        <end position="190"/>
    </location>
</feature>